<keyword evidence="3" id="KW-1185">Reference proteome</keyword>
<feature type="compositionally biased region" description="Polar residues" evidence="1">
    <location>
        <begin position="129"/>
        <end position="139"/>
    </location>
</feature>
<protein>
    <submittedName>
        <fullName evidence="2">Uncharacterized protein</fullName>
    </submittedName>
</protein>
<evidence type="ECO:0000313" key="2">
    <source>
        <dbReference type="EnsemblMetazoa" id="CLYHEMP010343.1"/>
    </source>
</evidence>
<evidence type="ECO:0000313" key="3">
    <source>
        <dbReference type="Proteomes" id="UP000594262"/>
    </source>
</evidence>
<name>A0A7M5V699_9CNID</name>
<sequence length="151" mass="18005">MLELYYKDRAFDLELAKNDARLILDEKKEAKTEKNRQRRHRQNKQKKINEQEIAVLKQKNKDLIDKLSLSNPKEKEVSMDIEDKEDTDKTKNKTTHKDKKKDTETKNTKTNKNCKRWKKKFQAKPLQKPYSSKAEQSIVTPRLPSPTYPFK</sequence>
<evidence type="ECO:0000256" key="1">
    <source>
        <dbReference type="SAM" id="MobiDB-lite"/>
    </source>
</evidence>
<feature type="compositionally biased region" description="Basic and acidic residues" evidence="1">
    <location>
        <begin position="24"/>
        <end position="35"/>
    </location>
</feature>
<proteinExistence type="predicted"/>
<dbReference type="AlphaFoldDB" id="A0A7M5V699"/>
<dbReference type="EnsemblMetazoa" id="CLYHEMT010343.1">
    <property type="protein sequence ID" value="CLYHEMP010343.1"/>
    <property type="gene ID" value="CLYHEMG010343"/>
</dbReference>
<feature type="compositionally biased region" description="Basic residues" evidence="1">
    <location>
        <begin position="112"/>
        <end position="122"/>
    </location>
</feature>
<dbReference type="Proteomes" id="UP000594262">
    <property type="component" value="Unplaced"/>
</dbReference>
<accession>A0A7M5V699</accession>
<organism evidence="2 3">
    <name type="scientific">Clytia hemisphaerica</name>
    <dbReference type="NCBI Taxonomy" id="252671"/>
    <lineage>
        <taxon>Eukaryota</taxon>
        <taxon>Metazoa</taxon>
        <taxon>Cnidaria</taxon>
        <taxon>Hydrozoa</taxon>
        <taxon>Hydroidolina</taxon>
        <taxon>Leptothecata</taxon>
        <taxon>Obeliida</taxon>
        <taxon>Clytiidae</taxon>
        <taxon>Clytia</taxon>
    </lineage>
</organism>
<feature type="region of interest" description="Disordered" evidence="1">
    <location>
        <begin position="24"/>
        <end position="151"/>
    </location>
</feature>
<reference evidence="2" key="1">
    <citation type="submission" date="2021-01" db="UniProtKB">
        <authorList>
            <consortium name="EnsemblMetazoa"/>
        </authorList>
    </citation>
    <scope>IDENTIFICATION</scope>
</reference>
<feature type="compositionally biased region" description="Basic residues" evidence="1">
    <location>
        <begin position="36"/>
        <end position="46"/>
    </location>
</feature>